<feature type="site" description="Important for beta-aspartyl-AMP intermediate formation" evidence="8">
    <location>
        <position position="391"/>
    </location>
</feature>
<dbReference type="InterPro" id="IPR001962">
    <property type="entry name" value="Asn_synthase"/>
</dbReference>
<feature type="domain" description="Glutamine amidotransferase type-2" evidence="9">
    <location>
        <begin position="13"/>
        <end position="240"/>
    </location>
</feature>
<accession>H1KX25</accession>
<dbReference type="InterPro" id="IPR051786">
    <property type="entry name" value="ASN_synthetase/amidase"/>
</dbReference>
<dbReference type="GO" id="GO:0005829">
    <property type="term" value="C:cytosol"/>
    <property type="evidence" value="ECO:0007669"/>
    <property type="project" value="TreeGrafter"/>
</dbReference>
<evidence type="ECO:0000256" key="2">
    <source>
        <dbReference type="ARBA" id="ARBA00022741"/>
    </source>
</evidence>
<evidence type="ECO:0000256" key="7">
    <source>
        <dbReference type="PIRSR" id="PIRSR001589-2"/>
    </source>
</evidence>
<organism evidence="10 11">
    <name type="scientific">Methanotorris formicicus Mc-S-70</name>
    <dbReference type="NCBI Taxonomy" id="647171"/>
    <lineage>
        <taxon>Archaea</taxon>
        <taxon>Methanobacteriati</taxon>
        <taxon>Methanobacteriota</taxon>
        <taxon>Methanomada group</taxon>
        <taxon>Methanococci</taxon>
        <taxon>Methanococcales</taxon>
        <taxon>Methanocaldococcaceae</taxon>
        <taxon>Methanotorris</taxon>
    </lineage>
</organism>
<evidence type="ECO:0000256" key="1">
    <source>
        <dbReference type="ARBA" id="ARBA00005752"/>
    </source>
</evidence>
<dbReference type="SUPFAM" id="SSF52402">
    <property type="entry name" value="Adenine nucleotide alpha hydrolases-like"/>
    <property type="match status" value="1"/>
</dbReference>
<evidence type="ECO:0000259" key="9">
    <source>
        <dbReference type="PROSITE" id="PS51278"/>
    </source>
</evidence>
<dbReference type="InterPro" id="IPR033738">
    <property type="entry name" value="AsnB_N"/>
</dbReference>
<keyword evidence="2 5" id="KW-0547">Nucleotide-binding</keyword>
<gene>
    <name evidence="10" type="ORF">MetfoDRAFT_0348</name>
</gene>
<keyword evidence="4 6" id="KW-0315">Glutamine amidotransferase</keyword>
<dbReference type="EC" id="6.3.5.4" evidence="5"/>
<keyword evidence="11" id="KW-1185">Reference proteome</keyword>
<dbReference type="InterPro" id="IPR006426">
    <property type="entry name" value="Asn_synth_AEB"/>
</dbReference>
<dbReference type="EMBL" id="AGJL01000006">
    <property type="protein sequence ID" value="EHP88550.1"/>
    <property type="molecule type" value="Genomic_DNA"/>
</dbReference>
<dbReference type="InterPro" id="IPR017932">
    <property type="entry name" value="GATase_2_dom"/>
</dbReference>
<dbReference type="NCBIfam" id="TIGR01536">
    <property type="entry name" value="asn_synth_AEB"/>
    <property type="match status" value="1"/>
</dbReference>
<dbReference type="PATRIC" id="fig|647171.4.peg.343"/>
<evidence type="ECO:0000313" key="11">
    <source>
        <dbReference type="Proteomes" id="UP000003706"/>
    </source>
</evidence>
<dbReference type="PANTHER" id="PTHR43284:SF1">
    <property type="entry name" value="ASPARAGINE SYNTHETASE"/>
    <property type="match status" value="1"/>
</dbReference>
<dbReference type="InterPro" id="IPR029055">
    <property type="entry name" value="Ntn_hydrolases_N"/>
</dbReference>
<dbReference type="SUPFAM" id="SSF56235">
    <property type="entry name" value="N-terminal nucleophile aminohydrolases (Ntn hydrolases)"/>
    <property type="match status" value="1"/>
</dbReference>
<dbReference type="Proteomes" id="UP000003706">
    <property type="component" value="Unassembled WGS sequence"/>
</dbReference>
<dbReference type="PIRSF" id="PIRSF001589">
    <property type="entry name" value="Asn_synthetase_glu-h"/>
    <property type="match status" value="1"/>
</dbReference>
<dbReference type="CDD" id="cd01991">
    <property type="entry name" value="Asn_synthase_B_C"/>
    <property type="match status" value="1"/>
</dbReference>
<name>H1KX25_9EURY</name>
<dbReference type="PROSITE" id="PS51278">
    <property type="entry name" value="GATASE_TYPE_2"/>
    <property type="match status" value="1"/>
</dbReference>
<dbReference type="PANTHER" id="PTHR43284">
    <property type="entry name" value="ASPARAGINE SYNTHETASE (GLUTAMINE-HYDROLYZING)"/>
    <property type="match status" value="1"/>
</dbReference>
<sequence length="640" mass="75527">MAVKNLIFGVIMCGINGIVRFDRGILKEEIDGMNNAIRHRGPDDEGVFILNSKNYSIGLGHVRLAILDLSEKGHQPMGYNIEEDKITYRDEELDNADIIIVYNGEVYNYLELKEKFNLKTETGTDTEVILKLYDKLGFDCVKEFNGMWAFCIFDKQKNLIFCSRDRLGIKPLYYYWDGEEFIFSSELKGILAVKKINKKENINKEAVELYFALGFIPSPYSIYKNIFKLEARQNLIFDLNKKEIKKFCYWELPDYKPIYDKNKLIEEGKKLLYDAVKIRMRSDVPVGAFLSGGLDSSTVVGIMRDFTDLSKLHTFSIGFEGKYDETPYIKIVVDYFKTNHHHYYFKEEDFEKLIDKYIWIYDEPFGDYSGFPTYKVSEMAREFVTVVLSGDGGDEVFGGYRFHLISKRIEYLKKIPKFVRMLLLKILNNNLLKNYTLFLIREAINLSLIENNEKFYSKLFDGKFMISNRGKIWVEEHLKYSLNKTNNNLPESIRVFDLLFRTLSDNFLVKVDRASMANALEVRSPFLDYRFAEFSQKIPNEWKVDFFKTKKLMREIVKDILPEEILNRGKGGFEPPLDKWILKRKYKNILDDGIRILEELNFKDLVEFYKNDALVGNNKLHNIYKIRLFLFTKWWERWIN</sequence>
<evidence type="ECO:0000256" key="5">
    <source>
        <dbReference type="PIRNR" id="PIRNR001589"/>
    </source>
</evidence>
<feature type="binding site" evidence="7">
    <location>
        <position position="125"/>
    </location>
    <ligand>
        <name>L-glutamine</name>
        <dbReference type="ChEBI" id="CHEBI:58359"/>
    </ligand>
</feature>
<dbReference type="Pfam" id="PF00733">
    <property type="entry name" value="Asn_synthase"/>
    <property type="match status" value="1"/>
</dbReference>
<dbReference type="AlphaFoldDB" id="H1KX25"/>
<dbReference type="STRING" id="647171.MetfoDRAFT_0348"/>
<dbReference type="CDD" id="cd00712">
    <property type="entry name" value="AsnB"/>
    <property type="match status" value="1"/>
</dbReference>
<proteinExistence type="inferred from homology"/>
<evidence type="ECO:0000256" key="3">
    <source>
        <dbReference type="ARBA" id="ARBA00022840"/>
    </source>
</evidence>
<evidence type="ECO:0000256" key="6">
    <source>
        <dbReference type="PIRSR" id="PIRSR001589-1"/>
    </source>
</evidence>
<keyword evidence="6" id="KW-0028">Amino-acid biosynthesis</keyword>
<dbReference type="Gene3D" id="3.40.50.620">
    <property type="entry name" value="HUPs"/>
    <property type="match status" value="1"/>
</dbReference>
<dbReference type="InterPro" id="IPR014729">
    <property type="entry name" value="Rossmann-like_a/b/a_fold"/>
</dbReference>
<dbReference type="GO" id="GO:0004066">
    <property type="term" value="F:asparagine synthase (glutamine-hydrolyzing) activity"/>
    <property type="evidence" value="ECO:0007669"/>
    <property type="project" value="UniProtKB-EC"/>
</dbReference>
<keyword evidence="6" id="KW-0061">Asparagine biosynthesis</keyword>
<evidence type="ECO:0000256" key="8">
    <source>
        <dbReference type="PIRSR" id="PIRSR001589-3"/>
    </source>
</evidence>
<feature type="binding site" evidence="7">
    <location>
        <begin position="389"/>
        <end position="390"/>
    </location>
    <ligand>
        <name>ATP</name>
        <dbReference type="ChEBI" id="CHEBI:30616"/>
    </ligand>
</feature>
<evidence type="ECO:0000256" key="4">
    <source>
        <dbReference type="ARBA" id="ARBA00022962"/>
    </source>
</evidence>
<keyword evidence="10" id="KW-0436">Ligase</keyword>
<dbReference type="GO" id="GO:0005524">
    <property type="term" value="F:ATP binding"/>
    <property type="evidence" value="ECO:0007669"/>
    <property type="project" value="UniProtKB-KW"/>
</dbReference>
<feature type="active site" description="For GATase activity" evidence="6">
    <location>
        <position position="13"/>
    </location>
</feature>
<reference evidence="10 11" key="1">
    <citation type="submission" date="2011-09" db="EMBL/GenBank/DDBJ databases">
        <title>The draft genome of Methanotorris formicicus Mc-S-70.</title>
        <authorList>
            <consortium name="US DOE Joint Genome Institute (JGI-PGF)"/>
            <person name="Lucas S."/>
            <person name="Han J."/>
            <person name="Lapidus A."/>
            <person name="Cheng J.-F."/>
            <person name="Goodwin L."/>
            <person name="Pitluck S."/>
            <person name="Peters L."/>
            <person name="Land M.L."/>
            <person name="Hauser L."/>
            <person name="Sieprawska-Lupa M."/>
            <person name="Takai K."/>
            <person name="Miyazaki J."/>
            <person name="Whitman W."/>
            <person name="Woyke T.J."/>
        </authorList>
    </citation>
    <scope>NUCLEOTIDE SEQUENCE [LARGE SCALE GENOMIC DNA]</scope>
    <source>
        <strain evidence="10 11">Mc-S-70</strain>
    </source>
</reference>
<protein>
    <recommendedName>
        <fullName evidence="5">Putative asparagine synthetase [glutamine-hydrolyzing]</fullName>
        <ecNumber evidence="5">6.3.5.4</ecNumber>
    </recommendedName>
</protein>
<dbReference type="Pfam" id="PF13537">
    <property type="entry name" value="GATase_7"/>
    <property type="match status" value="1"/>
</dbReference>
<dbReference type="Gene3D" id="3.60.20.10">
    <property type="entry name" value="Glutamine Phosphoribosylpyrophosphate, subunit 1, domain 1"/>
    <property type="match status" value="1"/>
</dbReference>
<comment type="catalytic activity">
    <reaction evidence="5">
        <text>L-aspartate + L-glutamine + ATP + H2O = L-asparagine + L-glutamate + AMP + diphosphate + H(+)</text>
        <dbReference type="Rhea" id="RHEA:12228"/>
        <dbReference type="ChEBI" id="CHEBI:15377"/>
        <dbReference type="ChEBI" id="CHEBI:15378"/>
        <dbReference type="ChEBI" id="CHEBI:29985"/>
        <dbReference type="ChEBI" id="CHEBI:29991"/>
        <dbReference type="ChEBI" id="CHEBI:30616"/>
        <dbReference type="ChEBI" id="CHEBI:33019"/>
        <dbReference type="ChEBI" id="CHEBI:58048"/>
        <dbReference type="ChEBI" id="CHEBI:58359"/>
        <dbReference type="ChEBI" id="CHEBI:456215"/>
        <dbReference type="EC" id="6.3.5.4"/>
    </reaction>
</comment>
<feature type="binding site" evidence="7">
    <location>
        <position position="317"/>
    </location>
    <ligand>
        <name>ATP</name>
        <dbReference type="ChEBI" id="CHEBI:30616"/>
    </ligand>
</feature>
<keyword evidence="3 5" id="KW-0067">ATP-binding</keyword>
<evidence type="ECO:0000313" key="10">
    <source>
        <dbReference type="EMBL" id="EHP88550.1"/>
    </source>
</evidence>
<comment type="similarity">
    <text evidence="1">Belongs to the asparagine synthetase family.</text>
</comment>
<dbReference type="GO" id="GO:0006529">
    <property type="term" value="P:asparagine biosynthetic process"/>
    <property type="evidence" value="ECO:0007669"/>
    <property type="project" value="UniProtKB-KW"/>
</dbReference>
<comment type="caution">
    <text evidence="10">The sequence shown here is derived from an EMBL/GenBank/DDBJ whole genome shotgun (WGS) entry which is preliminary data.</text>
</comment>